<dbReference type="SUPFAM" id="SSF52317">
    <property type="entry name" value="Class I glutamine amidotransferase-like"/>
    <property type="match status" value="1"/>
</dbReference>
<proteinExistence type="predicted"/>
<gene>
    <name evidence="4" type="ORF">ABGN05_03190</name>
</gene>
<feature type="domain" description="Aerotolerance regulator N-terminal" evidence="2">
    <location>
        <begin position="4"/>
        <end position="78"/>
    </location>
</feature>
<feature type="transmembrane region" description="Helical" evidence="1">
    <location>
        <begin position="57"/>
        <end position="76"/>
    </location>
</feature>
<evidence type="ECO:0000259" key="3">
    <source>
        <dbReference type="Pfam" id="PF13709"/>
    </source>
</evidence>
<dbReference type="RefSeq" id="WP_367952540.1">
    <property type="nucleotide sequence ID" value="NZ_JBDPGJ010000001.1"/>
</dbReference>
<dbReference type="InterPro" id="IPR024163">
    <property type="entry name" value="Aerotolerance_reg_N"/>
</dbReference>
<sequence length="946" mass="101168">MSVLSFGQPLVLLGLFALPVIWWLLRLTPPKPQTEVFPPLRILLRVMRKEETPHQSPWWLTLLRLAMAALVIFALADPVFNPRERLETGGEAVAIVVDNGWASASDWDLRVATAERLIADASDAGAPVVLGFTAEKPNVEIGPFDAEEARNRLRAAAPHPVPVDRAGVYGRVAGVLQTVPGATVAVLSDGLATPGDEAAFSALLGENAGSMVWIEPDQLRTAGLTGVDNQPDFFEVTAIRPSGDPTPRQVTAGAFDDRGRRIADTVFSFGPAETSATAEIRVPFELRNDFASIRIDGENQAAAVRVLDESSKRRRVGLISQAEADQAQPLLSPLYYIRRALQPFADLVEPESSDLAEAIPAILEQKPAMIVMADVGTLPDMARERLIEWLNDGGTLVRFAGSRLAAAENDEELLPVRLRLGERSLGGSLSWTEPQPVAEFPPNGPFSDLSPPREVAVMRQVLAEPTVDLFEHTWASLADGTPLVTGARRGEGMLVLFHVTPEATWSNLPISGSFVEMLRRVVQLSRNQGAIEGSDRAGGQTLPPYRMIAADGSLVPPGPDAQPLLLGGGERPVTIENPPGLYGTEEGVIARNLLAADAAFTPIARPETNLPVTEAVYAADGSRDLKGPLVAIALLLMALDTLAVFWMGGLFSRGRRGTGRGARSATAGLVAFAALGLALSSPSQGNAQEPAGTQVSEAEAIDAISTTRIAYVLTGDSSTDAISRAGLTGLTRFLIEKTALEPGEPAGIDVATDELSFYPLIYWPIDPDAAMPSEAAIARLDAYMKQGGTVLFDTRDQFSTGLGLSGRASASTQRLRDILSNLNVPPLEPVPEDHVLTKSFFILQNFPGRYSGSPLWVEASVGASNLEERPVRTGDGVSPIMITANDFAGAWAIDANGDPLLPTVPADPMQRVYALRAGVNIMMYMLTGNYKSDQVHVPILLERLGQ</sequence>
<keyword evidence="1" id="KW-0472">Membrane</keyword>
<dbReference type="Pfam" id="PF07584">
    <property type="entry name" value="BatA"/>
    <property type="match status" value="1"/>
</dbReference>
<dbReference type="InterPro" id="IPR029062">
    <property type="entry name" value="Class_I_gatase-like"/>
</dbReference>
<dbReference type="PANTHER" id="PTHR37464">
    <property type="entry name" value="BLL2463 PROTEIN"/>
    <property type="match status" value="1"/>
</dbReference>
<dbReference type="EMBL" id="JBDPGJ010000001">
    <property type="protein sequence ID" value="MEX0404663.1"/>
    <property type="molecule type" value="Genomic_DNA"/>
</dbReference>
<keyword evidence="1" id="KW-0812">Transmembrane</keyword>
<protein>
    <submittedName>
        <fullName evidence="4">DUF4159 domain-containing protein</fullName>
    </submittedName>
</protein>
<dbReference type="Pfam" id="PF13709">
    <property type="entry name" value="DUF4159"/>
    <property type="match status" value="1"/>
</dbReference>
<reference evidence="4 5" key="1">
    <citation type="submission" date="2024-05" db="EMBL/GenBank/DDBJ databases">
        <authorList>
            <person name="Jiang F."/>
        </authorList>
    </citation>
    <scope>NUCLEOTIDE SEQUENCE [LARGE SCALE GENOMIC DNA]</scope>
    <source>
        <strain evidence="4 5">LZ166</strain>
    </source>
</reference>
<dbReference type="InterPro" id="IPR025297">
    <property type="entry name" value="DUF4159"/>
</dbReference>
<keyword evidence="5" id="KW-1185">Reference proteome</keyword>
<feature type="domain" description="DUF4159" evidence="3">
    <location>
        <begin position="708"/>
        <end position="926"/>
    </location>
</feature>
<dbReference type="Gene3D" id="3.40.50.12140">
    <property type="entry name" value="Domain of unknown function DUF4159"/>
    <property type="match status" value="1"/>
</dbReference>
<organism evidence="4 5">
    <name type="scientific">Aquibium pacificus</name>
    <dbReference type="NCBI Taxonomy" id="3153579"/>
    <lineage>
        <taxon>Bacteria</taxon>
        <taxon>Pseudomonadati</taxon>
        <taxon>Pseudomonadota</taxon>
        <taxon>Alphaproteobacteria</taxon>
        <taxon>Hyphomicrobiales</taxon>
        <taxon>Phyllobacteriaceae</taxon>
        <taxon>Aquibium</taxon>
    </lineage>
</organism>
<evidence type="ECO:0000313" key="5">
    <source>
        <dbReference type="Proteomes" id="UP001556692"/>
    </source>
</evidence>
<name>A0ABV3SEA9_9HYPH</name>
<evidence type="ECO:0000313" key="4">
    <source>
        <dbReference type="EMBL" id="MEX0404663.1"/>
    </source>
</evidence>
<evidence type="ECO:0000259" key="2">
    <source>
        <dbReference type="Pfam" id="PF07584"/>
    </source>
</evidence>
<comment type="caution">
    <text evidence="4">The sequence shown here is derived from an EMBL/GenBank/DDBJ whole genome shotgun (WGS) entry which is preliminary data.</text>
</comment>
<dbReference type="PANTHER" id="PTHR37464:SF1">
    <property type="entry name" value="BLL2463 PROTEIN"/>
    <property type="match status" value="1"/>
</dbReference>
<feature type="transmembrane region" description="Helical" evidence="1">
    <location>
        <begin position="6"/>
        <end position="25"/>
    </location>
</feature>
<keyword evidence="1" id="KW-1133">Transmembrane helix</keyword>
<dbReference type="InterPro" id="IPR011933">
    <property type="entry name" value="Double_TM_dom"/>
</dbReference>
<dbReference type="Proteomes" id="UP001556692">
    <property type="component" value="Unassembled WGS sequence"/>
</dbReference>
<feature type="transmembrane region" description="Helical" evidence="1">
    <location>
        <begin position="661"/>
        <end position="679"/>
    </location>
</feature>
<accession>A0ABV3SEA9</accession>
<dbReference type="CDD" id="cd03143">
    <property type="entry name" value="A4_beta-galactosidase_middle_domain"/>
    <property type="match status" value="2"/>
</dbReference>
<feature type="transmembrane region" description="Helical" evidence="1">
    <location>
        <begin position="629"/>
        <end position="649"/>
    </location>
</feature>
<dbReference type="NCBIfam" id="TIGR02226">
    <property type="entry name" value="two_anch"/>
    <property type="match status" value="1"/>
</dbReference>
<evidence type="ECO:0000256" key="1">
    <source>
        <dbReference type="SAM" id="Phobius"/>
    </source>
</evidence>